<reference evidence="3 4" key="1">
    <citation type="submission" date="2018-11" db="EMBL/GenBank/DDBJ databases">
        <authorList>
            <person name="Li F."/>
        </authorList>
    </citation>
    <scope>NUCLEOTIDE SEQUENCE [LARGE SCALE GENOMIC DNA]</scope>
    <source>
        <strain evidence="3 4">Gsoil 097</strain>
    </source>
</reference>
<sequence length="74" mass="7850">MVVNEMPWSAFATVNVCWAWGAALYCALPAWSALIVQDPACSNETLAPVTVQTPGDPELKVTGLPEPPPVAVTR</sequence>
<feature type="compositionally biased region" description="Pro residues" evidence="1">
    <location>
        <begin position="65"/>
        <end position="74"/>
    </location>
</feature>
<keyword evidence="2" id="KW-1133">Transmembrane helix</keyword>
<name>A0A3N0CC50_9ACTN</name>
<feature type="region of interest" description="Disordered" evidence="1">
    <location>
        <begin position="54"/>
        <end position="74"/>
    </location>
</feature>
<keyword evidence="2" id="KW-0472">Membrane</keyword>
<dbReference type="AlphaFoldDB" id="A0A3N0CC50"/>
<organism evidence="3 4">
    <name type="scientific">Nocardioides marmoriginsengisoli</name>
    <dbReference type="NCBI Taxonomy" id="661483"/>
    <lineage>
        <taxon>Bacteria</taxon>
        <taxon>Bacillati</taxon>
        <taxon>Actinomycetota</taxon>
        <taxon>Actinomycetes</taxon>
        <taxon>Propionibacteriales</taxon>
        <taxon>Nocardioidaceae</taxon>
        <taxon>Nocardioides</taxon>
    </lineage>
</organism>
<evidence type="ECO:0000313" key="3">
    <source>
        <dbReference type="EMBL" id="RNL61018.1"/>
    </source>
</evidence>
<dbReference type="EMBL" id="RJSE01000008">
    <property type="protein sequence ID" value="RNL61018.1"/>
    <property type="molecule type" value="Genomic_DNA"/>
</dbReference>
<dbReference type="Proteomes" id="UP000267128">
    <property type="component" value="Unassembled WGS sequence"/>
</dbReference>
<evidence type="ECO:0000256" key="2">
    <source>
        <dbReference type="SAM" id="Phobius"/>
    </source>
</evidence>
<protein>
    <submittedName>
        <fullName evidence="3">Uncharacterized protein</fullName>
    </submittedName>
</protein>
<comment type="caution">
    <text evidence="3">The sequence shown here is derived from an EMBL/GenBank/DDBJ whole genome shotgun (WGS) entry which is preliminary data.</text>
</comment>
<accession>A0A3N0CC50</accession>
<keyword evidence="4" id="KW-1185">Reference proteome</keyword>
<keyword evidence="2" id="KW-0812">Transmembrane</keyword>
<evidence type="ECO:0000313" key="4">
    <source>
        <dbReference type="Proteomes" id="UP000267128"/>
    </source>
</evidence>
<feature type="transmembrane region" description="Helical" evidence="2">
    <location>
        <begin position="6"/>
        <end position="28"/>
    </location>
</feature>
<proteinExistence type="predicted"/>
<gene>
    <name evidence="3" type="ORF">EFK50_16660</name>
</gene>
<evidence type="ECO:0000256" key="1">
    <source>
        <dbReference type="SAM" id="MobiDB-lite"/>
    </source>
</evidence>